<dbReference type="InterPro" id="IPR002701">
    <property type="entry name" value="CM_II_prokaryot"/>
</dbReference>
<gene>
    <name evidence="4" type="primary">tyrA1</name>
    <name evidence="4" type="ORF">KIM372_16150</name>
</gene>
<evidence type="ECO:0000256" key="2">
    <source>
        <dbReference type="SAM" id="MobiDB-lite"/>
    </source>
</evidence>
<reference evidence="4 5" key="1">
    <citation type="journal article" date="2023" name="Microbiol. Spectr.">
        <title>Symbiosis of Carpenter Bees with Uncharacterized Lactic Acid Bacteria Showing NAD Auxotrophy.</title>
        <authorList>
            <person name="Kawasaki S."/>
            <person name="Ozawa K."/>
            <person name="Mori T."/>
            <person name="Yamamoto A."/>
            <person name="Ito M."/>
            <person name="Ohkuma M."/>
            <person name="Sakamoto M."/>
            <person name="Matsutani M."/>
        </authorList>
    </citation>
    <scope>NUCLEOTIDE SEQUENCE [LARGE SCALE GENOMIC DNA]</scope>
    <source>
        <strain evidence="4 5">Kim37-2</strain>
    </source>
</reference>
<sequence length="118" mass="12715">MTAAGETVVDEQTQGNAQTVGSAARIGAIRGEIDRIDAAVIELLSRRFKATDEVGQLKALAGFAPADPERERAQVEHLRQLAQSEGLDPAIAQGYHTFVAGLAKERHARIAQEQQKAR</sequence>
<evidence type="ECO:0000259" key="3">
    <source>
        <dbReference type="PROSITE" id="PS51168"/>
    </source>
</evidence>
<evidence type="ECO:0000313" key="5">
    <source>
        <dbReference type="Proteomes" id="UP001321766"/>
    </source>
</evidence>
<evidence type="ECO:0000313" key="4">
    <source>
        <dbReference type="EMBL" id="BDR53708.1"/>
    </source>
</evidence>
<dbReference type="InterPro" id="IPR036979">
    <property type="entry name" value="CM_dom_sf"/>
</dbReference>
<evidence type="ECO:0000256" key="1">
    <source>
        <dbReference type="ARBA" id="ARBA00023235"/>
    </source>
</evidence>
<feature type="domain" description="Chorismate mutase" evidence="3">
    <location>
        <begin position="20"/>
        <end position="111"/>
    </location>
</feature>
<dbReference type="SMART" id="SM00830">
    <property type="entry name" value="CM_2"/>
    <property type="match status" value="1"/>
</dbReference>
<proteinExistence type="predicted"/>
<dbReference type="Pfam" id="PF01817">
    <property type="entry name" value="CM_2"/>
    <property type="match status" value="1"/>
</dbReference>
<feature type="compositionally biased region" description="Polar residues" evidence="2">
    <location>
        <begin position="10"/>
        <end position="21"/>
    </location>
</feature>
<dbReference type="PROSITE" id="PS51168">
    <property type="entry name" value="CHORISMATE_MUT_2"/>
    <property type="match status" value="1"/>
</dbReference>
<name>A0ABN6SDP5_9BIFI</name>
<keyword evidence="5" id="KW-1185">Reference proteome</keyword>
<organism evidence="4 5">
    <name type="scientific">Bombiscardovia nodaiensis</name>
    <dbReference type="NCBI Taxonomy" id="2932181"/>
    <lineage>
        <taxon>Bacteria</taxon>
        <taxon>Bacillati</taxon>
        <taxon>Actinomycetota</taxon>
        <taxon>Actinomycetes</taxon>
        <taxon>Bifidobacteriales</taxon>
        <taxon>Bifidobacteriaceae</taxon>
        <taxon>Bombiscardovia</taxon>
    </lineage>
</organism>
<dbReference type="SUPFAM" id="SSF48600">
    <property type="entry name" value="Chorismate mutase II"/>
    <property type="match status" value="1"/>
</dbReference>
<protein>
    <submittedName>
        <fullName evidence="4">Chorismate mutase</fullName>
    </submittedName>
</protein>
<accession>A0ABN6SDP5</accession>
<dbReference type="PANTHER" id="PTHR38041">
    <property type="entry name" value="CHORISMATE MUTASE"/>
    <property type="match status" value="1"/>
</dbReference>
<dbReference type="Gene3D" id="1.20.59.10">
    <property type="entry name" value="Chorismate mutase"/>
    <property type="match status" value="1"/>
</dbReference>
<dbReference type="PANTHER" id="PTHR38041:SF1">
    <property type="entry name" value="CHORISMATE MUTASE"/>
    <property type="match status" value="1"/>
</dbReference>
<dbReference type="EMBL" id="AP026798">
    <property type="protein sequence ID" value="BDR53708.1"/>
    <property type="molecule type" value="Genomic_DNA"/>
</dbReference>
<dbReference type="InterPro" id="IPR051331">
    <property type="entry name" value="Chorismate_mutase-related"/>
</dbReference>
<keyword evidence="1" id="KW-0413">Isomerase</keyword>
<dbReference type="InterPro" id="IPR036263">
    <property type="entry name" value="Chorismate_II_sf"/>
</dbReference>
<feature type="region of interest" description="Disordered" evidence="2">
    <location>
        <begin position="1"/>
        <end position="21"/>
    </location>
</feature>
<dbReference type="Proteomes" id="UP001321766">
    <property type="component" value="Chromosome"/>
</dbReference>